<dbReference type="InterPro" id="IPR036249">
    <property type="entry name" value="Thioredoxin-like_sf"/>
</dbReference>
<dbReference type="InterPro" id="IPR008554">
    <property type="entry name" value="Glutaredoxin-like"/>
</dbReference>
<dbReference type="Pfam" id="PF05768">
    <property type="entry name" value="Glrx-like"/>
    <property type="match status" value="1"/>
</dbReference>
<dbReference type="Proteomes" id="UP001312865">
    <property type="component" value="Unassembled WGS sequence"/>
</dbReference>
<gene>
    <name evidence="1" type="ORF">WAK64_11500</name>
</gene>
<name>A0ABU8HE92_9BACI</name>
<dbReference type="PANTHER" id="PTHR33558">
    <property type="entry name" value="GLUTAREDOXIN-LIKE PROTEIN C5ORF63 HOMOLOG"/>
    <property type="match status" value="1"/>
</dbReference>
<protein>
    <submittedName>
        <fullName evidence="1">Glutaredoxin family protein</fullName>
    </submittedName>
</protein>
<proteinExistence type="predicted"/>
<organism evidence="1 2">
    <name type="scientific">Bacillus spongiae</name>
    <dbReference type="NCBI Taxonomy" id="2683610"/>
    <lineage>
        <taxon>Bacteria</taxon>
        <taxon>Bacillati</taxon>
        <taxon>Bacillota</taxon>
        <taxon>Bacilli</taxon>
        <taxon>Bacillales</taxon>
        <taxon>Bacillaceae</taxon>
        <taxon>Bacillus</taxon>
    </lineage>
</organism>
<accession>A0ABU8HE92</accession>
<evidence type="ECO:0000313" key="2">
    <source>
        <dbReference type="Proteomes" id="UP001312865"/>
    </source>
</evidence>
<sequence length="80" mass="9431">MKEIIFYTRKQCSLCEEAKQTLLLVQEDIPFSLVERDISEKDEWTEQFGLMIPVVEIEGEIVQFGVVDFYSISKRLQQEL</sequence>
<keyword evidence="2" id="KW-1185">Reference proteome</keyword>
<dbReference type="EMBL" id="JBBAXC010000008">
    <property type="protein sequence ID" value="MEI5907680.1"/>
    <property type="molecule type" value="Genomic_DNA"/>
</dbReference>
<comment type="caution">
    <text evidence="1">The sequence shown here is derived from an EMBL/GenBank/DDBJ whole genome shotgun (WGS) entry which is preliminary data.</text>
</comment>
<evidence type="ECO:0000313" key="1">
    <source>
        <dbReference type="EMBL" id="MEI5907680.1"/>
    </source>
</evidence>
<dbReference type="SUPFAM" id="SSF52833">
    <property type="entry name" value="Thioredoxin-like"/>
    <property type="match status" value="1"/>
</dbReference>
<reference evidence="1 2" key="1">
    <citation type="journal article" date="2018" name="J. Microbiol.">
        <title>Bacillus spongiae sp. nov., isolated from sponge of Jeju Island.</title>
        <authorList>
            <person name="Lee G.E."/>
            <person name="Im W.T."/>
            <person name="Park J.S."/>
        </authorList>
    </citation>
    <scope>NUCLEOTIDE SEQUENCE [LARGE SCALE GENOMIC DNA]</scope>
    <source>
        <strain evidence="1 2">135PIL107-10</strain>
    </source>
</reference>
<dbReference type="Gene3D" id="3.40.30.10">
    <property type="entry name" value="Glutaredoxin"/>
    <property type="match status" value="1"/>
</dbReference>
<dbReference type="InterPro" id="IPR052565">
    <property type="entry name" value="Glutaredoxin-like_YDR286C"/>
</dbReference>
<dbReference type="RefSeq" id="WP_336587120.1">
    <property type="nucleotide sequence ID" value="NZ_JBBAXC010000008.1"/>
</dbReference>
<dbReference type="PANTHER" id="PTHR33558:SF1">
    <property type="entry name" value="GLUTAREDOXIN-LIKE PROTEIN C5ORF63 HOMOLOG"/>
    <property type="match status" value="1"/>
</dbReference>